<dbReference type="InterPro" id="IPR007692">
    <property type="entry name" value="DNA_helicase_DnaB"/>
</dbReference>
<evidence type="ECO:0000256" key="2">
    <source>
        <dbReference type="ARBA" id="ARBA00022515"/>
    </source>
</evidence>
<evidence type="ECO:0000256" key="8">
    <source>
        <dbReference type="ARBA" id="ARBA00023125"/>
    </source>
</evidence>
<dbReference type="GO" id="GO:0003677">
    <property type="term" value="F:DNA binding"/>
    <property type="evidence" value="ECO:0007669"/>
    <property type="project" value="UniProtKB-KW"/>
</dbReference>
<dbReference type="Pfam" id="PF00772">
    <property type="entry name" value="DnaB"/>
    <property type="match status" value="1"/>
</dbReference>
<dbReference type="GO" id="GO:0043139">
    <property type="term" value="F:5'-3' DNA helicase activity"/>
    <property type="evidence" value="ECO:0007669"/>
    <property type="project" value="UniProtKB-EC"/>
</dbReference>
<keyword evidence="5" id="KW-0378">Hydrolase</keyword>
<keyword evidence="7" id="KW-0067">ATP-binding</keyword>
<dbReference type="InterPro" id="IPR036185">
    <property type="entry name" value="DNA_heli_DnaB-like_N_sf"/>
</dbReference>
<dbReference type="InterPro" id="IPR007694">
    <property type="entry name" value="DNA_helicase_DnaB-like_C"/>
</dbReference>
<dbReference type="FunFam" id="1.10.860.10:FF:000001">
    <property type="entry name" value="Replicative DNA helicase"/>
    <property type="match status" value="1"/>
</dbReference>
<keyword evidence="4" id="KW-0547">Nucleotide-binding</keyword>
<dbReference type="InterPro" id="IPR016136">
    <property type="entry name" value="DNA_helicase_N/primase_C"/>
</dbReference>
<dbReference type="NCBIfam" id="TIGR00665">
    <property type="entry name" value="DnaB"/>
    <property type="match status" value="1"/>
</dbReference>
<keyword evidence="8" id="KW-0238">DNA-binding</keyword>
<dbReference type="CDD" id="cd00984">
    <property type="entry name" value="DnaB_C"/>
    <property type="match status" value="1"/>
</dbReference>
<dbReference type="GO" id="GO:0006269">
    <property type="term" value="P:DNA replication, synthesis of primer"/>
    <property type="evidence" value="ECO:0007669"/>
    <property type="project" value="UniProtKB-KW"/>
</dbReference>
<name>A0A6M3IMV0_9ZZZZ</name>
<dbReference type="PROSITE" id="PS51199">
    <property type="entry name" value="SF4_HELICASE"/>
    <property type="match status" value="1"/>
</dbReference>
<dbReference type="GO" id="GO:1990077">
    <property type="term" value="C:primosome complex"/>
    <property type="evidence" value="ECO:0007669"/>
    <property type="project" value="UniProtKB-KW"/>
</dbReference>
<keyword evidence="3" id="KW-0235">DNA replication</keyword>
<protein>
    <recommendedName>
        <fullName evidence="10">DNA 5'-3' helicase</fullName>
        <ecNumber evidence="10">5.6.2.3</ecNumber>
    </recommendedName>
</protein>
<evidence type="ECO:0000256" key="1">
    <source>
        <dbReference type="ARBA" id="ARBA00008428"/>
    </source>
</evidence>
<evidence type="ECO:0000256" key="11">
    <source>
        <dbReference type="ARBA" id="ARBA00048954"/>
    </source>
</evidence>
<dbReference type="GO" id="GO:0005524">
    <property type="term" value="F:ATP binding"/>
    <property type="evidence" value="ECO:0007669"/>
    <property type="project" value="UniProtKB-KW"/>
</dbReference>
<sequence>MPQVPSLMKLPPQNLEAEESILSACLIYPESCDEIVDLLRPEHFYKSAHVKIFSAIIELNSKKQPVDLVTISNLLRSMGCLEEIGGASYLSSLITEVPAAVNIIHYAEIVRDKAAKRLTIKHCNDISQSCFADSDPATEIIDVAQNKILSIEINNPGKLTYQPSSEIILDCIEVLDERFLNKGKITGIPTGFSYIDELLWGLQKTDLIILAARPSQGKSSLAINITRHAAIDCEEQFPVGIFSMEMSKQQIIFKIMADLAKTNTQKFKSGFFTRDEWIQLSAASSRIHDSPIFIDDNNALTIHEIRRRSRQMWKQNKIKLIIVDYIQLMSGSGNQQNRDREISDIANGLKNLAKELEIPVIGVSQLNRKVEDRNDKRPHMADLRDSGSIEQAADVIAFIYRDEVYNTDDNNPLKGTADIIISKNRTGPTGVARLAFIDKFASFYNLAMPPSDDHY</sequence>
<proteinExistence type="inferred from homology"/>
<accession>A0A6M3IMV0</accession>
<evidence type="ECO:0000256" key="6">
    <source>
        <dbReference type="ARBA" id="ARBA00022806"/>
    </source>
</evidence>
<dbReference type="PANTHER" id="PTHR30153:SF2">
    <property type="entry name" value="REPLICATIVE DNA HELICASE"/>
    <property type="match status" value="1"/>
</dbReference>
<dbReference type="AlphaFoldDB" id="A0A6M3IMV0"/>
<organism evidence="13">
    <name type="scientific">viral metagenome</name>
    <dbReference type="NCBI Taxonomy" id="1070528"/>
    <lineage>
        <taxon>unclassified sequences</taxon>
        <taxon>metagenomes</taxon>
        <taxon>organismal metagenomes</taxon>
    </lineage>
</organism>
<evidence type="ECO:0000256" key="3">
    <source>
        <dbReference type="ARBA" id="ARBA00022705"/>
    </source>
</evidence>
<keyword evidence="6 13" id="KW-0347">Helicase</keyword>
<keyword evidence="9" id="KW-0413">Isomerase</keyword>
<keyword evidence="2" id="KW-0639">Primosome</keyword>
<dbReference type="InterPro" id="IPR007693">
    <property type="entry name" value="DNA_helicase_DnaB-like_N"/>
</dbReference>
<evidence type="ECO:0000256" key="5">
    <source>
        <dbReference type="ARBA" id="ARBA00022801"/>
    </source>
</evidence>
<dbReference type="EMBL" id="MT141324">
    <property type="protein sequence ID" value="QJA58458.1"/>
    <property type="molecule type" value="Genomic_DNA"/>
</dbReference>
<evidence type="ECO:0000256" key="4">
    <source>
        <dbReference type="ARBA" id="ARBA00022741"/>
    </source>
</evidence>
<dbReference type="Pfam" id="PF03796">
    <property type="entry name" value="DnaB_C"/>
    <property type="match status" value="1"/>
</dbReference>
<dbReference type="GO" id="GO:0005829">
    <property type="term" value="C:cytosol"/>
    <property type="evidence" value="ECO:0007669"/>
    <property type="project" value="TreeGrafter"/>
</dbReference>
<dbReference type="Gene3D" id="3.40.50.300">
    <property type="entry name" value="P-loop containing nucleotide triphosphate hydrolases"/>
    <property type="match status" value="1"/>
</dbReference>
<comment type="catalytic activity">
    <reaction evidence="11">
        <text>ATP + H2O = ADP + phosphate + H(+)</text>
        <dbReference type="Rhea" id="RHEA:13065"/>
        <dbReference type="ChEBI" id="CHEBI:15377"/>
        <dbReference type="ChEBI" id="CHEBI:15378"/>
        <dbReference type="ChEBI" id="CHEBI:30616"/>
        <dbReference type="ChEBI" id="CHEBI:43474"/>
        <dbReference type="ChEBI" id="CHEBI:456216"/>
        <dbReference type="EC" id="5.6.2.3"/>
    </reaction>
</comment>
<evidence type="ECO:0000256" key="7">
    <source>
        <dbReference type="ARBA" id="ARBA00022840"/>
    </source>
</evidence>
<reference evidence="13" key="1">
    <citation type="submission" date="2020-03" db="EMBL/GenBank/DDBJ databases">
        <title>The deep terrestrial virosphere.</title>
        <authorList>
            <person name="Holmfeldt K."/>
            <person name="Nilsson E."/>
            <person name="Simone D."/>
            <person name="Lopez-Fernandez M."/>
            <person name="Wu X."/>
            <person name="de Brujin I."/>
            <person name="Lundin D."/>
            <person name="Andersson A."/>
            <person name="Bertilsson S."/>
            <person name="Dopson M."/>
        </authorList>
    </citation>
    <scope>NUCLEOTIDE SEQUENCE</scope>
    <source>
        <strain evidence="13">MM415B01448</strain>
    </source>
</reference>
<dbReference type="EC" id="5.6.2.3" evidence="10"/>
<dbReference type="GO" id="GO:0016787">
    <property type="term" value="F:hydrolase activity"/>
    <property type="evidence" value="ECO:0007669"/>
    <property type="project" value="UniProtKB-KW"/>
</dbReference>
<dbReference type="InterPro" id="IPR027417">
    <property type="entry name" value="P-loop_NTPase"/>
</dbReference>
<evidence type="ECO:0000259" key="12">
    <source>
        <dbReference type="PROSITE" id="PS51199"/>
    </source>
</evidence>
<evidence type="ECO:0000313" key="13">
    <source>
        <dbReference type="EMBL" id="QJA58458.1"/>
    </source>
</evidence>
<feature type="domain" description="SF4 helicase" evidence="12">
    <location>
        <begin position="181"/>
        <end position="450"/>
    </location>
</feature>
<gene>
    <name evidence="13" type="ORF">MM415B01448_0030</name>
</gene>
<dbReference type="SUPFAM" id="SSF48024">
    <property type="entry name" value="N-terminal domain of DnaB helicase"/>
    <property type="match status" value="1"/>
</dbReference>
<dbReference type="PANTHER" id="PTHR30153">
    <property type="entry name" value="REPLICATIVE DNA HELICASE DNAB"/>
    <property type="match status" value="1"/>
</dbReference>
<dbReference type="Gene3D" id="1.10.860.10">
    <property type="entry name" value="DNAb Helicase, Chain A"/>
    <property type="match status" value="1"/>
</dbReference>
<evidence type="ECO:0000256" key="10">
    <source>
        <dbReference type="ARBA" id="ARBA00044969"/>
    </source>
</evidence>
<comment type="similarity">
    <text evidence="1">Belongs to the helicase family. DnaB subfamily.</text>
</comment>
<dbReference type="SUPFAM" id="SSF52540">
    <property type="entry name" value="P-loop containing nucleoside triphosphate hydrolases"/>
    <property type="match status" value="1"/>
</dbReference>
<evidence type="ECO:0000256" key="9">
    <source>
        <dbReference type="ARBA" id="ARBA00023235"/>
    </source>
</evidence>